<evidence type="ECO:0000256" key="1">
    <source>
        <dbReference type="ARBA" id="ARBA00008366"/>
    </source>
</evidence>
<evidence type="ECO:0000313" key="8">
    <source>
        <dbReference type="Proteomes" id="UP000480185"/>
    </source>
</evidence>
<dbReference type="EMBL" id="WJNH01000002">
    <property type="protein sequence ID" value="MRG85617.1"/>
    <property type="molecule type" value="Genomic_DNA"/>
</dbReference>
<dbReference type="NCBIfam" id="NF008033">
    <property type="entry name" value="PRK10765.1"/>
    <property type="match status" value="1"/>
</dbReference>
<sequence length="249" mass="28747">MEHMLDVLFNHRSIRKYKEKPLTEEQIHTIVEAAQHASTSSYYQAYSIIGVTDQQLKKELAGISGQSYVEHNSHLFVFCADLRRLFLKANEKTREKMMENLQNTEHFIVATVDAALAAQNAAIAAESMELGICYIGSLRNNIAKVDELLELPEFVIPLFGMTVGYPDHNPEQKPRLPMKAIYFENKYEDNDAILEAELNEFNKRLEAYYQSRSENNRSDTFTDQVQRKLSNPIRMDVTNFVKKKGYNQK</sequence>
<keyword evidence="8" id="KW-1185">Reference proteome</keyword>
<accession>A0A6G1X3U5</accession>
<reference evidence="7 8" key="1">
    <citation type="submission" date="2019-11" db="EMBL/GenBank/DDBJ databases">
        <authorList>
            <person name="Li J."/>
        </authorList>
    </citation>
    <scope>NUCLEOTIDE SEQUENCE [LARGE SCALE GENOMIC DNA]</scope>
    <source>
        <strain evidence="7 8">J4</strain>
    </source>
</reference>
<evidence type="ECO:0000256" key="2">
    <source>
        <dbReference type="ARBA" id="ARBA00022630"/>
    </source>
</evidence>
<dbReference type="Pfam" id="PF00881">
    <property type="entry name" value="Nitroreductase"/>
    <property type="match status" value="1"/>
</dbReference>
<evidence type="ECO:0000256" key="4">
    <source>
        <dbReference type="ARBA" id="ARBA00023002"/>
    </source>
</evidence>
<dbReference type="GO" id="GO:0052873">
    <property type="term" value="F:FMN reductase (NADPH) activity"/>
    <property type="evidence" value="ECO:0007669"/>
    <property type="project" value="UniProtKB-EC"/>
</dbReference>
<dbReference type="PANTHER" id="PTHR43425">
    <property type="entry name" value="OXYGEN-INSENSITIVE NADPH NITROREDUCTASE"/>
    <property type="match status" value="1"/>
</dbReference>
<evidence type="ECO:0000259" key="6">
    <source>
        <dbReference type="Pfam" id="PF00881"/>
    </source>
</evidence>
<keyword evidence="3 5" id="KW-0288">FMN</keyword>
<dbReference type="CDD" id="cd02146">
    <property type="entry name" value="NfsA-like"/>
    <property type="match status" value="1"/>
</dbReference>
<organism evidence="7 8">
    <name type="scientific">Salinibacillus xinjiangensis</name>
    <dbReference type="NCBI Taxonomy" id="1229268"/>
    <lineage>
        <taxon>Bacteria</taxon>
        <taxon>Bacillati</taxon>
        <taxon>Bacillota</taxon>
        <taxon>Bacilli</taxon>
        <taxon>Bacillales</taxon>
        <taxon>Bacillaceae</taxon>
        <taxon>Salinibacillus</taxon>
    </lineage>
</organism>
<dbReference type="EC" id="1.5.1.38" evidence="7"/>
<name>A0A6G1X3U5_9BACI</name>
<dbReference type="InterPro" id="IPR029479">
    <property type="entry name" value="Nitroreductase"/>
</dbReference>
<comment type="caution">
    <text evidence="7">The sequence shown here is derived from an EMBL/GenBank/DDBJ whole genome shotgun (WGS) entry which is preliminary data.</text>
</comment>
<keyword evidence="4 5" id="KW-0560">Oxidoreductase</keyword>
<dbReference type="AlphaFoldDB" id="A0A6G1X3U5"/>
<gene>
    <name evidence="7" type="primary">nfsA</name>
    <name evidence="7" type="ORF">GH754_04630</name>
</gene>
<proteinExistence type="inferred from homology"/>
<dbReference type="InterPro" id="IPR000415">
    <property type="entry name" value="Nitroreductase-like"/>
</dbReference>
<feature type="domain" description="Nitroreductase" evidence="6">
    <location>
        <begin position="10"/>
        <end position="165"/>
    </location>
</feature>
<dbReference type="RefSeq" id="WP_153727541.1">
    <property type="nucleotide sequence ID" value="NZ_WJNH01000002.1"/>
</dbReference>
<dbReference type="OrthoDB" id="9775805at2"/>
<dbReference type="InterPro" id="IPR016446">
    <property type="entry name" value="Flavin_OxRdtase_Frp"/>
</dbReference>
<keyword evidence="2 5" id="KW-0285">Flavoprotein</keyword>
<dbReference type="PANTHER" id="PTHR43425:SF3">
    <property type="entry name" value="NADPH-DEPENDENT OXIDOREDUCTASE"/>
    <property type="match status" value="1"/>
</dbReference>
<dbReference type="PIRSF" id="PIRSF005426">
    <property type="entry name" value="Frp"/>
    <property type="match status" value="1"/>
</dbReference>
<dbReference type="Proteomes" id="UP000480185">
    <property type="component" value="Unassembled WGS sequence"/>
</dbReference>
<evidence type="ECO:0000256" key="3">
    <source>
        <dbReference type="ARBA" id="ARBA00022643"/>
    </source>
</evidence>
<dbReference type="Gene3D" id="3.40.109.10">
    <property type="entry name" value="NADH Oxidase"/>
    <property type="match status" value="1"/>
</dbReference>
<dbReference type="SUPFAM" id="SSF55469">
    <property type="entry name" value="FMN-dependent nitroreductase-like"/>
    <property type="match status" value="1"/>
</dbReference>
<comment type="similarity">
    <text evidence="1 5">Belongs to the flavin oxidoreductase frp family.</text>
</comment>
<protein>
    <submittedName>
        <fullName evidence="7">Oxygen-insensitive NADPH nitroreductase</fullName>
        <ecNumber evidence="7">1.5.1.38</ecNumber>
    </submittedName>
</protein>
<evidence type="ECO:0000256" key="5">
    <source>
        <dbReference type="PIRNR" id="PIRNR005426"/>
    </source>
</evidence>
<evidence type="ECO:0000313" key="7">
    <source>
        <dbReference type="EMBL" id="MRG85617.1"/>
    </source>
</evidence>
<keyword evidence="5" id="KW-0521">NADP</keyword>